<evidence type="ECO:0008006" key="3">
    <source>
        <dbReference type="Google" id="ProtNLM"/>
    </source>
</evidence>
<organism evidence="1 2">
    <name type="scientific">Paracoccus yeei</name>
    <dbReference type="NCBI Taxonomy" id="147645"/>
    <lineage>
        <taxon>Bacteria</taxon>
        <taxon>Pseudomonadati</taxon>
        <taxon>Pseudomonadota</taxon>
        <taxon>Alphaproteobacteria</taxon>
        <taxon>Rhodobacterales</taxon>
        <taxon>Paracoccaceae</taxon>
        <taxon>Paracoccus</taxon>
    </lineage>
</organism>
<dbReference type="RefSeq" id="WP_150350422.1">
    <property type="nucleotide sequence ID" value="NZ_CP044081.1"/>
</dbReference>
<evidence type="ECO:0000313" key="2">
    <source>
        <dbReference type="Proteomes" id="UP000324507"/>
    </source>
</evidence>
<reference evidence="1 2" key="1">
    <citation type="submission" date="2019-09" db="EMBL/GenBank/DDBJ databases">
        <title>FDA dAtabase for Regulatory Grade micrObial Sequences (FDA-ARGOS): Supporting development and validation of Infectious Disease Dx tests.</title>
        <authorList>
            <person name="Sciortino C."/>
            <person name="Tallon L."/>
            <person name="Sadzewicz L."/>
            <person name="Vavikolanu K."/>
            <person name="Mehta A."/>
            <person name="Aluvathingal J."/>
            <person name="Nadendla S."/>
            <person name="Nandy P."/>
            <person name="Geyer C."/>
            <person name="Yan Y."/>
            <person name="Sichtig H."/>
        </authorList>
    </citation>
    <scope>NUCLEOTIDE SEQUENCE [LARGE SCALE GENOMIC DNA]</scope>
    <source>
        <strain evidence="1 2">FDAARGOS_643</strain>
    </source>
</reference>
<dbReference type="EMBL" id="CP044081">
    <property type="protein sequence ID" value="QEU08233.1"/>
    <property type="molecule type" value="Genomic_DNA"/>
</dbReference>
<gene>
    <name evidence="1" type="ORF">FOB51_09585</name>
</gene>
<sequence length="677" mass="72612">MPQVGVWLVATIKAGGAAAFALKTVASLALNFAVAKLTAPSGPRPQEITTEARSSNAKRYRHLGMVRASGVLAFYDWVHDGRYRRLYKLIAVAEGGMQSVQQWYLDGEPVSVDADGYVLTAPYNGEAKVRLRFRKGYGDELDGGDWSELREMFPDAWTADHRLRGVGTILATFNAVDTEDIPKIYPGGDPEVSAVIIGSPAYWVGNGESQLSNRNPAVHLSDVLCHPKYGALSASDVTGFQAARDDCVVNVPTAGGTRPRYRSGISYALAEPMKDTAQKLLDAMGGRAWITPDGKLTVEAGVWKAPTVTIEERHIVEMDYGAGTERISRVTTLVPTYVAPEARWQETSADPVEDVAAIARWGEGEPKEIDLLAVQHFGQAAHLATQQLAKMNPARRMTITLRSMGFLLIGEIRVSVNIPRLGLNNVPFWIDSLSFDGTNFTVDLLQADPAAIADISIAREGSPHPTPQDVSSGAASVSTPITAVTVVTSDGPPFIRVEGTVQGQPGFRAMGQYRISGAGRWVDMIREDAATGLYSFRTAPLADLREYDVRTFFGQRRGSDGQLMLESTPVSVTGVDVVANDTAPANPVLISATGAAGGTLTVKFTPDLGVNYWRTGLYRGAAGSAFASATLVKWAYDTSAEVTMTAPIPAAGARFWLQSQNQSQVKSGATVVGNYPA</sequence>
<dbReference type="Proteomes" id="UP000324507">
    <property type="component" value="Chromosome"/>
</dbReference>
<accession>A0A5P2QRP6</accession>
<proteinExistence type="predicted"/>
<evidence type="ECO:0000313" key="1">
    <source>
        <dbReference type="EMBL" id="QEU08233.1"/>
    </source>
</evidence>
<name>A0A5P2QRP6_9RHOB</name>
<dbReference type="AlphaFoldDB" id="A0A5P2QRP6"/>
<protein>
    <recommendedName>
        <fullName evidence="3">Tip attachment protein J domain-containing protein</fullName>
    </recommendedName>
</protein>